<dbReference type="Proteomes" id="UP000005220">
    <property type="component" value="Chromosome 3"/>
</dbReference>
<proteinExistence type="predicted"/>
<keyword evidence="3" id="KW-1185">Reference proteome</keyword>
<name>H2ASI3_KAZAF</name>
<dbReference type="eggNOG" id="ENOG502RY18">
    <property type="taxonomic scope" value="Eukaryota"/>
</dbReference>
<dbReference type="Pfam" id="PF12550">
    <property type="entry name" value="GCR1_C"/>
    <property type="match status" value="1"/>
</dbReference>
<feature type="domain" description="Transcription activator GCR1-like" evidence="1">
    <location>
        <begin position="158"/>
        <end position="216"/>
    </location>
</feature>
<protein>
    <recommendedName>
        <fullName evidence="1">Transcription activator GCR1-like domain-containing protein</fullName>
    </recommendedName>
</protein>
<evidence type="ECO:0000313" key="3">
    <source>
        <dbReference type="Proteomes" id="UP000005220"/>
    </source>
</evidence>
<sequence>MSKDLELLDYEGYFSGHTDDSDIDAITDIQNILDTVEEMKLKIKLMIIRVDNIILDKWHTYEVSNYEYDPTIKDLLSFLSQLSKTIENIPFQEEERRSKLDNHGVILIKWPGSIAQLWEEYDKVPRQWHYRHLLNFLVDLEKLIAGGRLDSGDLKIILNRNVSIRDLEARYGASWRQTDKNLSRQINRRKKVWQSIEQGLRDGLKLEECIGILEKYIEESNQSLSNFYKGVPFRLYDRRYII</sequence>
<dbReference type="KEGG" id="kaf:KAFR_0C03410"/>
<accession>H2ASI3</accession>
<evidence type="ECO:0000313" key="2">
    <source>
        <dbReference type="EMBL" id="CCF57333.1"/>
    </source>
</evidence>
<dbReference type="InterPro" id="IPR022210">
    <property type="entry name" value="TF_GCR1-like"/>
</dbReference>
<evidence type="ECO:0000259" key="1">
    <source>
        <dbReference type="Pfam" id="PF12550"/>
    </source>
</evidence>
<dbReference type="GeneID" id="13885252"/>
<gene>
    <name evidence="2" type="primary">KAFR0C03410</name>
    <name evidence="2" type="ORF">KAFR_0C03410</name>
</gene>
<dbReference type="EMBL" id="HE650823">
    <property type="protein sequence ID" value="CCF57333.1"/>
    <property type="molecule type" value="Genomic_DNA"/>
</dbReference>
<dbReference type="HOGENOM" id="CLU_1147335_0_0_1"/>
<reference evidence="2 3" key="1">
    <citation type="journal article" date="2011" name="Proc. Natl. Acad. Sci. U.S.A.">
        <title>Evolutionary erosion of yeast sex chromosomes by mating-type switching accidents.</title>
        <authorList>
            <person name="Gordon J.L."/>
            <person name="Armisen D."/>
            <person name="Proux-Wera E."/>
            <person name="Oheigeartaigh S.S."/>
            <person name="Byrne K.P."/>
            <person name="Wolfe K.H."/>
        </authorList>
    </citation>
    <scope>NUCLEOTIDE SEQUENCE [LARGE SCALE GENOMIC DNA]</scope>
    <source>
        <strain evidence="3">ATCC 22294 / BCRC 22015 / CBS 2517 / CECT 1963 / NBRC 1671 / NRRL Y-8276</strain>
    </source>
</reference>
<organism evidence="2 3">
    <name type="scientific">Kazachstania africana (strain ATCC 22294 / BCRC 22015 / CBS 2517 / CECT 1963 / NBRC 1671 / NRRL Y-8276)</name>
    <name type="common">Yeast</name>
    <name type="synonym">Kluyveromyces africanus</name>
    <dbReference type="NCBI Taxonomy" id="1071382"/>
    <lineage>
        <taxon>Eukaryota</taxon>
        <taxon>Fungi</taxon>
        <taxon>Dikarya</taxon>
        <taxon>Ascomycota</taxon>
        <taxon>Saccharomycotina</taxon>
        <taxon>Saccharomycetes</taxon>
        <taxon>Saccharomycetales</taxon>
        <taxon>Saccharomycetaceae</taxon>
        <taxon>Kazachstania</taxon>
    </lineage>
</organism>
<dbReference type="InParanoid" id="H2ASI3"/>
<dbReference type="AlphaFoldDB" id="H2ASI3"/>
<dbReference type="RefSeq" id="XP_003956468.1">
    <property type="nucleotide sequence ID" value="XM_003956419.1"/>
</dbReference>
<dbReference type="OrthoDB" id="4069959at2759"/>